<dbReference type="InterPro" id="IPR019345">
    <property type="entry name" value="ARMET_C"/>
</dbReference>
<comment type="function">
    <text evidence="7">Required during the maturation of the embryonic nervous system for maintenance of neuronal and cuticular connectivity. Essential for maintenance of dopaminergic neurons and dopamine levels.</text>
</comment>
<dbReference type="SUPFAM" id="SSF68906">
    <property type="entry name" value="SAP domain"/>
    <property type="match status" value="1"/>
</dbReference>
<dbReference type="GO" id="GO:0005509">
    <property type="term" value="F:calcium ion binding"/>
    <property type="evidence" value="ECO:0007669"/>
    <property type="project" value="InterPro"/>
</dbReference>
<keyword evidence="5 9" id="KW-0732">Signal</keyword>
<dbReference type="Pfam" id="PF20145">
    <property type="entry name" value="ARMET_N"/>
    <property type="match status" value="1"/>
</dbReference>
<dbReference type="PROSITE" id="PS50222">
    <property type="entry name" value="EF_HAND_2"/>
    <property type="match status" value="1"/>
</dbReference>
<comment type="similarity">
    <text evidence="2">Belongs to the ARMET family.</text>
</comment>
<feature type="domain" description="EF-hand" evidence="10">
    <location>
        <begin position="135"/>
        <end position="170"/>
    </location>
</feature>
<dbReference type="InterPro" id="IPR045333">
    <property type="entry name" value="ARMET-like"/>
</dbReference>
<evidence type="ECO:0000256" key="7">
    <source>
        <dbReference type="ARBA" id="ARBA00024999"/>
    </source>
</evidence>
<dbReference type="PANTHER" id="PTHR12990">
    <property type="entry name" value="ARMET-LIKE PROTEIN"/>
    <property type="match status" value="1"/>
</dbReference>
<reference evidence="11" key="1">
    <citation type="submission" date="2018-09" db="EMBL/GenBank/DDBJ databases">
        <title>Identification of saliva proteins of spider mite Tetranychus evansi by transcriptome and LC-MS/MS approach.</title>
        <authorList>
            <person name="Huang H.-J."/>
            <person name="Cui J.-R."/>
            <person name="Hong X.-Y."/>
        </authorList>
    </citation>
    <scope>NUCLEOTIDE SEQUENCE</scope>
</reference>
<evidence type="ECO:0000256" key="4">
    <source>
        <dbReference type="ARBA" id="ARBA00022525"/>
    </source>
</evidence>
<evidence type="ECO:0000256" key="9">
    <source>
        <dbReference type="SAM" id="SignalP"/>
    </source>
</evidence>
<proteinExistence type="evidence at transcript level"/>
<evidence type="ECO:0000256" key="6">
    <source>
        <dbReference type="ARBA" id="ARBA00023157"/>
    </source>
</evidence>
<dbReference type="AlphaFoldDB" id="A0A3G5APJ2"/>
<name>A0A3G5APJ2_9ACAR</name>
<keyword evidence="4" id="KW-0964">Secreted</keyword>
<dbReference type="InterPro" id="IPR002048">
    <property type="entry name" value="EF_hand_dom"/>
</dbReference>
<dbReference type="FunFam" id="1.10.225.10:FF:000003">
    <property type="entry name" value="Mesencephalic astrocyte-derived neurotrophic factor"/>
    <property type="match status" value="1"/>
</dbReference>
<organism evidence="11">
    <name type="scientific">Tetranychus evansi</name>
    <name type="common">red spider mite</name>
    <dbReference type="NCBI Taxonomy" id="178897"/>
    <lineage>
        <taxon>Eukaryota</taxon>
        <taxon>Metazoa</taxon>
        <taxon>Ecdysozoa</taxon>
        <taxon>Arthropoda</taxon>
        <taxon>Chelicerata</taxon>
        <taxon>Arachnida</taxon>
        <taxon>Acari</taxon>
        <taxon>Acariformes</taxon>
        <taxon>Trombidiformes</taxon>
        <taxon>Prostigmata</taxon>
        <taxon>Eleutherengona</taxon>
        <taxon>Raphignathae</taxon>
        <taxon>Tetranychoidea</taxon>
        <taxon>Tetranychidae</taxon>
        <taxon>Tetranychus</taxon>
    </lineage>
</organism>
<dbReference type="InterPro" id="IPR045332">
    <property type="entry name" value="ARMET_N"/>
</dbReference>
<dbReference type="Pfam" id="PF10208">
    <property type="entry name" value="ARMET_C"/>
    <property type="match status" value="1"/>
</dbReference>
<sequence length="176" mass="20181">MVSVMDVTISLFILANTFFIQSALSLKPGDCEVCVGVVNKLIEQLSKDEKSDPAKIEARLTEFCKTTKKAENRFCYYIGALEESATKIVSELSKPLSWGLPSDKICDKLHKKDSQICELRYEKVIDLNNVDLKKLRVRDLKKILNDWDETCEGCIEKAEFIKRVEQLKPKYVKQEL</sequence>
<protein>
    <recommendedName>
        <fullName evidence="3">Mesencephalic astrocyte-derived neurotrophic factor homolog</fullName>
    </recommendedName>
    <alternativeName>
        <fullName evidence="8">MANF/CDNF-like protein</fullName>
    </alternativeName>
</protein>
<dbReference type="EMBL" id="MH979834">
    <property type="protein sequence ID" value="AYV89289.1"/>
    <property type="molecule type" value="mRNA"/>
</dbReference>
<evidence type="ECO:0000259" key="10">
    <source>
        <dbReference type="PROSITE" id="PS50222"/>
    </source>
</evidence>
<dbReference type="GO" id="GO:0071542">
    <property type="term" value="P:dopaminergic neuron differentiation"/>
    <property type="evidence" value="ECO:0007669"/>
    <property type="project" value="TreeGrafter"/>
</dbReference>
<dbReference type="GO" id="GO:0031175">
    <property type="term" value="P:neuron projection development"/>
    <property type="evidence" value="ECO:0007669"/>
    <property type="project" value="TreeGrafter"/>
</dbReference>
<accession>A0A3G5APJ2</accession>
<evidence type="ECO:0000256" key="3">
    <source>
        <dbReference type="ARBA" id="ARBA00014267"/>
    </source>
</evidence>
<feature type="signal peptide" evidence="9">
    <location>
        <begin position="1"/>
        <end position="25"/>
    </location>
</feature>
<dbReference type="GO" id="GO:0005783">
    <property type="term" value="C:endoplasmic reticulum"/>
    <property type="evidence" value="ECO:0007669"/>
    <property type="project" value="TreeGrafter"/>
</dbReference>
<evidence type="ECO:0000256" key="5">
    <source>
        <dbReference type="ARBA" id="ARBA00022729"/>
    </source>
</evidence>
<dbReference type="PANTHER" id="PTHR12990:SF5">
    <property type="entry name" value="MESENCEPHALIC ASTROCYTE-DERIVED NEUROTROPHIC FACTOR HOMOLOG"/>
    <property type="match status" value="1"/>
</dbReference>
<feature type="chain" id="PRO_5018151015" description="Mesencephalic astrocyte-derived neurotrophic factor homolog" evidence="9">
    <location>
        <begin position="26"/>
        <end position="176"/>
    </location>
</feature>
<evidence type="ECO:0000313" key="11">
    <source>
        <dbReference type="EMBL" id="AYV89289.1"/>
    </source>
</evidence>
<evidence type="ECO:0000256" key="8">
    <source>
        <dbReference type="ARBA" id="ARBA00032923"/>
    </source>
</evidence>
<evidence type="ECO:0000256" key="2">
    <source>
        <dbReference type="ARBA" id="ARBA00005617"/>
    </source>
</evidence>
<dbReference type="GO" id="GO:0005615">
    <property type="term" value="C:extracellular space"/>
    <property type="evidence" value="ECO:0007669"/>
    <property type="project" value="TreeGrafter"/>
</dbReference>
<dbReference type="Gene3D" id="1.10.720.30">
    <property type="entry name" value="SAP domain"/>
    <property type="match status" value="1"/>
</dbReference>
<dbReference type="Gene3D" id="1.10.225.10">
    <property type="entry name" value="Saposin-like"/>
    <property type="match status" value="1"/>
</dbReference>
<evidence type="ECO:0000256" key="1">
    <source>
        <dbReference type="ARBA" id="ARBA00004613"/>
    </source>
</evidence>
<comment type="subcellular location">
    <subcellularLocation>
        <location evidence="1">Secreted</location>
    </subcellularLocation>
</comment>
<dbReference type="FunFam" id="1.10.720.30:FF:000003">
    <property type="entry name" value="Mesencephalic astrocyte-derived neurotrophic factor"/>
    <property type="match status" value="1"/>
</dbReference>
<keyword evidence="6" id="KW-1015">Disulfide bond</keyword>
<dbReference type="InterPro" id="IPR036361">
    <property type="entry name" value="SAP_dom_sf"/>
</dbReference>